<gene>
    <name evidence="3" type="ORF">H9888_00200</name>
</gene>
<dbReference type="Pfam" id="PF01713">
    <property type="entry name" value="Smr"/>
    <property type="match status" value="1"/>
</dbReference>
<evidence type="ECO:0000256" key="1">
    <source>
        <dbReference type="SAM" id="MobiDB-lite"/>
    </source>
</evidence>
<protein>
    <submittedName>
        <fullName evidence="3">DUF2027 domain-containing protein</fullName>
    </submittedName>
</protein>
<reference evidence="3" key="2">
    <citation type="submission" date="2021-04" db="EMBL/GenBank/DDBJ databases">
        <authorList>
            <person name="Gilroy R."/>
        </authorList>
    </citation>
    <scope>NUCLEOTIDE SEQUENCE</scope>
    <source>
        <strain evidence="3">ChiBcec15-1070</strain>
    </source>
</reference>
<dbReference type="InterPro" id="IPR018598">
    <property type="entry name" value="DUF2027"/>
</dbReference>
<dbReference type="AlphaFoldDB" id="A0A9D1QCB3"/>
<proteinExistence type="predicted"/>
<dbReference type="InterPro" id="IPR036781">
    <property type="entry name" value="Smr_assoc-like_sf"/>
</dbReference>
<dbReference type="PROSITE" id="PS50828">
    <property type="entry name" value="SMR"/>
    <property type="match status" value="1"/>
</dbReference>
<feature type="region of interest" description="Disordered" evidence="1">
    <location>
        <begin position="277"/>
        <end position="308"/>
    </location>
</feature>
<name>A0A9D1QCB3_9BACT</name>
<dbReference type="InterPro" id="IPR002625">
    <property type="entry name" value="Smr_dom"/>
</dbReference>
<dbReference type="SUPFAM" id="SSF158949">
    <property type="entry name" value="Smr-associated domain-like"/>
    <property type="match status" value="1"/>
</dbReference>
<accession>A0A9D1QCB3</accession>
<dbReference type="InterPro" id="IPR036063">
    <property type="entry name" value="Smr_dom_sf"/>
</dbReference>
<dbReference type="Pfam" id="PF09640">
    <property type="entry name" value="DUF2027"/>
    <property type="match status" value="1"/>
</dbReference>
<evidence type="ECO:0000313" key="3">
    <source>
        <dbReference type="EMBL" id="HIW09898.1"/>
    </source>
</evidence>
<feature type="region of interest" description="Disordered" evidence="1">
    <location>
        <begin position="58"/>
        <end position="86"/>
    </location>
</feature>
<dbReference type="EMBL" id="DXHL01000002">
    <property type="protein sequence ID" value="HIW09898.1"/>
    <property type="molecule type" value="Genomic_DNA"/>
</dbReference>
<evidence type="ECO:0000313" key="4">
    <source>
        <dbReference type="Proteomes" id="UP000823926"/>
    </source>
</evidence>
<sequence length="403" mass="44220">MIKAGSRVKFVSDTGVGIVRSIKGNMAYVEVEDGFEIPALISDIVEVEIEEENAAIVKIGPSDPKPSAGGQAASPSDGTPKKQKATVRGLNNYGKVSLTDDYEDDEPIDLSRLRRSYAKQAEEEVDRTPAAPEKAPWEETDYLVKLLFVPTAESDKPAETADLEAWLVNDSSYSLFYHIARREQRGGGTFVRTIDSGTLAANSKQKVKLYRRAELAEISTLHISLLPYKATAFVPRAVEAFDLELHPLKFVRPANFVENDYFDAPALEFTLASSDEESNDAAPVIPTPTPKPAQKLVHTPAPKKSSRDEEVIDLHAEAILDSTEGMSPGEILQAQLARFSVALEGAVKSGGAAPKRMVFIHGVGKGKLRYEIEKLLKRSYPKLRYQDASFGEYGYGAVMVFLR</sequence>
<reference evidence="3" key="1">
    <citation type="journal article" date="2021" name="PeerJ">
        <title>Extensive microbial diversity within the chicken gut microbiome revealed by metagenomics and culture.</title>
        <authorList>
            <person name="Gilroy R."/>
            <person name="Ravi A."/>
            <person name="Getino M."/>
            <person name="Pursley I."/>
            <person name="Horton D.L."/>
            <person name="Alikhan N.F."/>
            <person name="Baker D."/>
            <person name="Gharbi K."/>
            <person name="Hall N."/>
            <person name="Watson M."/>
            <person name="Adriaenssens E.M."/>
            <person name="Foster-Nyarko E."/>
            <person name="Jarju S."/>
            <person name="Secka A."/>
            <person name="Antonio M."/>
            <person name="Oren A."/>
            <person name="Chaudhuri R.R."/>
            <person name="La Ragione R."/>
            <person name="Hildebrand F."/>
            <person name="Pallen M.J."/>
        </authorList>
    </citation>
    <scope>NUCLEOTIDE SEQUENCE</scope>
    <source>
        <strain evidence="3">ChiBcec15-1070</strain>
    </source>
</reference>
<evidence type="ECO:0000259" key="2">
    <source>
        <dbReference type="PROSITE" id="PS50828"/>
    </source>
</evidence>
<dbReference type="Proteomes" id="UP000823926">
    <property type="component" value="Unassembled WGS sequence"/>
</dbReference>
<dbReference type="Gene3D" id="2.60.40.1600">
    <property type="entry name" value="Smr-associated-like"/>
    <property type="match status" value="1"/>
</dbReference>
<feature type="domain" description="Smr" evidence="2">
    <location>
        <begin position="358"/>
        <end position="403"/>
    </location>
</feature>
<comment type="caution">
    <text evidence="3">The sequence shown here is derived from an EMBL/GenBank/DDBJ whole genome shotgun (WGS) entry which is preliminary data.</text>
</comment>
<organism evidence="3 4">
    <name type="scientific">Candidatus Rikenella faecigallinarum</name>
    <dbReference type="NCBI Taxonomy" id="2838745"/>
    <lineage>
        <taxon>Bacteria</taxon>
        <taxon>Pseudomonadati</taxon>
        <taxon>Bacteroidota</taxon>
        <taxon>Bacteroidia</taxon>
        <taxon>Bacteroidales</taxon>
        <taxon>Rikenellaceae</taxon>
        <taxon>Rikenella</taxon>
    </lineage>
</organism>
<dbReference type="Gene3D" id="3.30.1370.110">
    <property type="match status" value="1"/>
</dbReference>